<reference evidence="9" key="1">
    <citation type="submission" date="2022-11" db="EMBL/GenBank/DDBJ databases">
        <authorList>
            <person name="Morgan W.R."/>
            <person name="Tartar A."/>
        </authorList>
    </citation>
    <scope>NUCLEOTIDE SEQUENCE</scope>
    <source>
        <strain evidence="9">ARSEF 373</strain>
    </source>
</reference>
<feature type="transmembrane region" description="Helical" evidence="8">
    <location>
        <begin position="193"/>
        <end position="218"/>
    </location>
</feature>
<protein>
    <submittedName>
        <fullName evidence="9">Uncharacterized protein</fullName>
    </submittedName>
</protein>
<evidence type="ECO:0000256" key="4">
    <source>
        <dbReference type="ARBA" id="ARBA00022692"/>
    </source>
</evidence>
<gene>
    <name evidence="9" type="ORF">N0F65_009241</name>
</gene>
<keyword evidence="10" id="KW-1185">Reference proteome</keyword>
<feature type="non-terminal residue" evidence="9">
    <location>
        <position position="249"/>
    </location>
</feature>
<keyword evidence="5 8" id="KW-1133">Transmembrane helix</keyword>
<evidence type="ECO:0000313" key="9">
    <source>
        <dbReference type="EMBL" id="DAZ96678.1"/>
    </source>
</evidence>
<organism evidence="9 10">
    <name type="scientific">Lagenidium giganteum</name>
    <dbReference type="NCBI Taxonomy" id="4803"/>
    <lineage>
        <taxon>Eukaryota</taxon>
        <taxon>Sar</taxon>
        <taxon>Stramenopiles</taxon>
        <taxon>Oomycota</taxon>
        <taxon>Peronosporomycetes</taxon>
        <taxon>Pythiales</taxon>
        <taxon>Pythiaceae</taxon>
    </lineage>
</organism>
<evidence type="ECO:0000313" key="10">
    <source>
        <dbReference type="Proteomes" id="UP001146120"/>
    </source>
</evidence>
<evidence type="ECO:0000256" key="2">
    <source>
        <dbReference type="ARBA" id="ARBA00007965"/>
    </source>
</evidence>
<feature type="transmembrane region" description="Helical" evidence="8">
    <location>
        <begin position="127"/>
        <end position="149"/>
    </location>
</feature>
<keyword evidence="4 8" id="KW-0812">Transmembrane</keyword>
<comment type="similarity">
    <text evidence="2">Belongs to the SLC29A/ENT transporter (TC 2.A.57) family.</text>
</comment>
<comment type="subcellular location">
    <subcellularLocation>
        <location evidence="1">Membrane</location>
        <topology evidence="1">Multi-pass membrane protein</topology>
    </subcellularLocation>
</comment>
<dbReference type="AlphaFoldDB" id="A0AAV2YSC1"/>
<dbReference type="Gene3D" id="1.20.1250.20">
    <property type="entry name" value="MFS general substrate transporter like domains"/>
    <property type="match status" value="1"/>
</dbReference>
<feature type="region of interest" description="Disordered" evidence="7">
    <location>
        <begin position="23"/>
        <end position="53"/>
    </location>
</feature>
<evidence type="ECO:0000256" key="7">
    <source>
        <dbReference type="SAM" id="MobiDB-lite"/>
    </source>
</evidence>
<dbReference type="Proteomes" id="UP001146120">
    <property type="component" value="Unassembled WGS sequence"/>
</dbReference>
<comment type="caution">
    <text evidence="9">The sequence shown here is derived from an EMBL/GenBank/DDBJ whole genome shotgun (WGS) entry which is preliminary data.</text>
</comment>
<dbReference type="GO" id="GO:0005886">
    <property type="term" value="C:plasma membrane"/>
    <property type="evidence" value="ECO:0007669"/>
    <property type="project" value="TreeGrafter"/>
</dbReference>
<dbReference type="InterPro" id="IPR002259">
    <property type="entry name" value="Eqnu_transpt"/>
</dbReference>
<proteinExistence type="inferred from homology"/>
<evidence type="ECO:0000256" key="3">
    <source>
        <dbReference type="ARBA" id="ARBA00022448"/>
    </source>
</evidence>
<evidence type="ECO:0000256" key="8">
    <source>
        <dbReference type="SAM" id="Phobius"/>
    </source>
</evidence>
<evidence type="ECO:0000256" key="5">
    <source>
        <dbReference type="ARBA" id="ARBA00022989"/>
    </source>
</evidence>
<evidence type="ECO:0000256" key="6">
    <source>
        <dbReference type="ARBA" id="ARBA00023136"/>
    </source>
</evidence>
<feature type="transmembrane region" description="Helical" evidence="8">
    <location>
        <begin position="90"/>
        <end position="107"/>
    </location>
</feature>
<dbReference type="PANTHER" id="PTHR10332">
    <property type="entry name" value="EQUILIBRATIVE NUCLEOSIDE TRANSPORTER"/>
    <property type="match status" value="1"/>
</dbReference>
<keyword evidence="3" id="KW-0813">Transport</keyword>
<dbReference type="SUPFAM" id="SSF103473">
    <property type="entry name" value="MFS general substrate transporter"/>
    <property type="match status" value="1"/>
</dbReference>
<dbReference type="InterPro" id="IPR036259">
    <property type="entry name" value="MFS_trans_sf"/>
</dbReference>
<dbReference type="GO" id="GO:0005337">
    <property type="term" value="F:nucleoside transmembrane transporter activity"/>
    <property type="evidence" value="ECO:0007669"/>
    <property type="project" value="InterPro"/>
</dbReference>
<evidence type="ECO:0000256" key="1">
    <source>
        <dbReference type="ARBA" id="ARBA00004141"/>
    </source>
</evidence>
<sequence>MDVDEPVIDEAEFRISFVTLTPTKQRGRRREPKHSHISRTMATHQPATAVPTPPTMLQDKLLEHDKSELEEGRDGIPQDIWDDIQKNEQFIYYSLMFLNGSVMWAYYSCLSAQDFYAAKFEGSGVDFRFLTTMILSWPMVVGHFIQMLFALDKKYDQKRRVTLGFLMFMAMALCIMAVSTVNWDTKKSKATGAWLILACFAVIGASNVLAEATFYMLAALFPFDKFTHGVQIGNVSAGIINITVSTIKA</sequence>
<reference evidence="9" key="2">
    <citation type="journal article" date="2023" name="Microbiol Resour">
        <title>Decontamination and Annotation of the Draft Genome Sequence of the Oomycete Lagenidium giganteum ARSEF 373.</title>
        <authorList>
            <person name="Morgan W.R."/>
            <person name="Tartar A."/>
        </authorList>
    </citation>
    <scope>NUCLEOTIDE SEQUENCE</scope>
    <source>
        <strain evidence="9">ARSEF 373</strain>
    </source>
</reference>
<dbReference type="PANTHER" id="PTHR10332:SF10">
    <property type="entry name" value="EQUILIBRATIVE NUCLEOSIDE TRANSPORTER 4"/>
    <property type="match status" value="1"/>
</dbReference>
<name>A0AAV2YSC1_9STRA</name>
<feature type="compositionally biased region" description="Basic residues" evidence="7">
    <location>
        <begin position="25"/>
        <end position="37"/>
    </location>
</feature>
<dbReference type="EMBL" id="DAKRPA010000160">
    <property type="protein sequence ID" value="DAZ96678.1"/>
    <property type="molecule type" value="Genomic_DNA"/>
</dbReference>
<feature type="transmembrane region" description="Helical" evidence="8">
    <location>
        <begin position="161"/>
        <end position="181"/>
    </location>
</feature>
<keyword evidence="6 8" id="KW-0472">Membrane</keyword>
<accession>A0AAV2YSC1</accession>